<evidence type="ECO:0000313" key="2">
    <source>
        <dbReference type="Proteomes" id="UP001303046"/>
    </source>
</evidence>
<comment type="caution">
    <text evidence="1">The sequence shown here is derived from an EMBL/GenBank/DDBJ whole genome shotgun (WGS) entry which is preliminary data.</text>
</comment>
<evidence type="ECO:0000313" key="1">
    <source>
        <dbReference type="EMBL" id="KAK6763438.1"/>
    </source>
</evidence>
<dbReference type="EMBL" id="JAVFWL010000006">
    <property type="protein sequence ID" value="KAK6763438.1"/>
    <property type="molecule type" value="Genomic_DNA"/>
</dbReference>
<organism evidence="1 2">
    <name type="scientific">Necator americanus</name>
    <name type="common">Human hookworm</name>
    <dbReference type="NCBI Taxonomy" id="51031"/>
    <lineage>
        <taxon>Eukaryota</taxon>
        <taxon>Metazoa</taxon>
        <taxon>Ecdysozoa</taxon>
        <taxon>Nematoda</taxon>
        <taxon>Chromadorea</taxon>
        <taxon>Rhabditida</taxon>
        <taxon>Rhabditina</taxon>
        <taxon>Rhabditomorpha</taxon>
        <taxon>Strongyloidea</taxon>
        <taxon>Ancylostomatidae</taxon>
        <taxon>Bunostominae</taxon>
        <taxon>Necator</taxon>
    </lineage>
</organism>
<dbReference type="Proteomes" id="UP001303046">
    <property type="component" value="Unassembled WGS sequence"/>
</dbReference>
<protein>
    <submittedName>
        <fullName evidence="1">Uncharacterized protein</fullName>
    </submittedName>
</protein>
<proteinExistence type="predicted"/>
<name>A0ABR1ELE4_NECAM</name>
<accession>A0ABR1ELE4</accession>
<keyword evidence="2" id="KW-1185">Reference proteome</keyword>
<reference evidence="1 2" key="1">
    <citation type="submission" date="2023-08" db="EMBL/GenBank/DDBJ databases">
        <title>A Necator americanus chromosomal reference genome.</title>
        <authorList>
            <person name="Ilik V."/>
            <person name="Petrzelkova K.J."/>
            <person name="Pardy F."/>
            <person name="Fuh T."/>
            <person name="Niatou-Singa F.S."/>
            <person name="Gouil Q."/>
            <person name="Baker L."/>
            <person name="Ritchie M.E."/>
            <person name="Jex A.R."/>
            <person name="Gazzola D."/>
            <person name="Li H."/>
            <person name="Toshio Fujiwara R."/>
            <person name="Zhan B."/>
            <person name="Aroian R.V."/>
            <person name="Pafco B."/>
            <person name="Schwarz E.M."/>
        </authorList>
    </citation>
    <scope>NUCLEOTIDE SEQUENCE [LARGE SCALE GENOMIC DNA]</scope>
    <source>
        <strain evidence="1 2">Aroian</strain>
        <tissue evidence="1">Whole animal</tissue>
    </source>
</reference>
<sequence>MSLSLLIHDVLTKSFGTPPIREEDVKFIRKLILPIKLTREKSTVQPLALLGCDQLWLLIRDDQSQLHLPSGLHLLPSRLGHLLTGQLHRPLNESNNQDELDKWKGYWTLDGQANVVSS</sequence>
<gene>
    <name evidence="1" type="primary">Necator_chrX.g24112</name>
    <name evidence="1" type="ORF">RB195_023947</name>
</gene>